<reference evidence="2" key="1">
    <citation type="submission" date="2023-06" db="EMBL/GenBank/DDBJ databases">
        <title>Genomic of Parafulvivirga corallium.</title>
        <authorList>
            <person name="Wang G."/>
        </authorList>
    </citation>
    <scope>NUCLEOTIDE SEQUENCE</scope>
    <source>
        <strain evidence="2">BMA10</strain>
    </source>
</reference>
<organism evidence="2 3">
    <name type="scientific">Splendidivirga corallicola</name>
    <dbReference type="NCBI Taxonomy" id="3051826"/>
    <lineage>
        <taxon>Bacteria</taxon>
        <taxon>Pseudomonadati</taxon>
        <taxon>Bacteroidota</taxon>
        <taxon>Cytophagia</taxon>
        <taxon>Cytophagales</taxon>
        <taxon>Splendidivirgaceae</taxon>
        <taxon>Splendidivirga</taxon>
    </lineage>
</organism>
<keyword evidence="3" id="KW-1185">Reference proteome</keyword>
<dbReference type="RefSeq" id="WP_346750240.1">
    <property type="nucleotide sequence ID" value="NZ_JAUJEA010000001.1"/>
</dbReference>
<accession>A0ABT8KHM5</accession>
<comment type="caution">
    <text evidence="2">The sequence shown here is derived from an EMBL/GenBank/DDBJ whole genome shotgun (WGS) entry which is preliminary data.</text>
</comment>
<name>A0ABT8KHM5_9BACT</name>
<evidence type="ECO:0000256" key="1">
    <source>
        <dbReference type="SAM" id="MobiDB-lite"/>
    </source>
</evidence>
<protein>
    <submittedName>
        <fullName evidence="2">Uncharacterized protein</fullName>
    </submittedName>
</protein>
<evidence type="ECO:0000313" key="2">
    <source>
        <dbReference type="EMBL" id="MDN5200214.1"/>
    </source>
</evidence>
<gene>
    <name evidence="2" type="ORF">QQ008_02550</name>
</gene>
<sequence>MIPFNAKPSNTAFLDPMNLAKLMIRTSRYRYKSVNPKQQVHGEKTNQDDVIGQ</sequence>
<feature type="region of interest" description="Disordered" evidence="1">
    <location>
        <begin position="33"/>
        <end position="53"/>
    </location>
</feature>
<dbReference type="EMBL" id="JAUJEA010000001">
    <property type="protein sequence ID" value="MDN5200214.1"/>
    <property type="molecule type" value="Genomic_DNA"/>
</dbReference>
<proteinExistence type="predicted"/>
<dbReference type="Proteomes" id="UP001172082">
    <property type="component" value="Unassembled WGS sequence"/>
</dbReference>
<evidence type="ECO:0000313" key="3">
    <source>
        <dbReference type="Proteomes" id="UP001172082"/>
    </source>
</evidence>